<dbReference type="SMART" id="SM00255">
    <property type="entry name" value="TIR"/>
    <property type="match status" value="1"/>
</dbReference>
<dbReference type="Pfam" id="PF01582">
    <property type="entry name" value="TIR"/>
    <property type="match status" value="1"/>
</dbReference>
<dbReference type="SMART" id="SM00369">
    <property type="entry name" value="LRR_TYP"/>
    <property type="match status" value="4"/>
</dbReference>
<dbReference type="EMBL" id="QGNW01000726">
    <property type="protein sequence ID" value="RVW64083.1"/>
    <property type="molecule type" value="Genomic_DNA"/>
</dbReference>
<keyword evidence="4" id="KW-0963">Cytoplasm</keyword>
<dbReference type="Gene3D" id="1.10.8.430">
    <property type="entry name" value="Helical domain of apoptotic protease-activating factors"/>
    <property type="match status" value="1"/>
</dbReference>
<sequence>MAPKRKGSSTRSTLSPFPWRWDVFLSFRGADTRFNFTDHLYKELMRMDIRTFRDDDGLERGGEIQPSLLKAIEDSMNSVVVFSQNYAHSKWCLDELDKIMRSRKEKRQMVLPVFYHVDPSDVRKQTGSFGEAFARYGEVTEERVLRWREALTEAANLSGWHVQDGYETAAIQKIVQEICHLISVRKPLDLDDKLIGMVPCLKDIASLISNDSDDVRMIGIHGIGGIGKTTLAKIVYNQNFYKFERACFLSCKRDLLQLQNELLKALTGSYFPSARNIYEGINVIKNVLCFRRVLVILDDLDDQAQLESLAGSSTWFGSGSRIIVTTRDKRLLHVWDVFRLYEVKELNFEEALRLFSLYAFRMDGPKKGFIKLSRCIVDYCKGLPLALKVLGSLLYGRTKPEWENELAKMRKLPSEKIHSVLVTSFHGLDPTQRRILLDIACFFKGEDINFVTEILEACNFRAVIGMQVLNDRSLISTSNNKLLMHDLMQQMGWDIVREEYPDEPGKWSRLWDPEDIYHVLTTNTGTQAIEGIFLDMFASKEIHLTTDAFKKMKKLRLLRFYHNLKNISNTVHLPQDFKFPSHELRYLHWDGWTLESLPSNFHGEKLVELSLKHSSIKRLWKEHKCLGKLKVINLSNSQHLVECPNLSGAPHVERLILDGCTSLLEVHPSVAKLINLTILNMKNCNMLHHFPSITVLEKLKVLNLSGCSKLDKFPEIQGYMEYLSELNLEGTAIVELPSSVVFLPQLVSLDMKNCKNLQILPSNICSLKSLETLVFSGCSGLEMFPEIMEVMESLQKLLLDGTSIQELPPSIVHLKGLQLLSLRKCKNLRSLPNSICSLRSLETLIVSGCSNLNKLPEDLGSLQYLMILQADGTAITQPPFSLVHLRNLKELSFRGCKGSTSNSWISSFVFRLLRRENSYGTGLQLPHLSGLYSLKYLNLSGCNLTDGSIKDNLGRLRFLEELDLSRNNLGTVPEGVHRLSNLRVLSVNQCKSLQEISKLPPSIKSLDAGDCISLEFLSIPSPQSPQYLSSSSCLHPVSFKLSNCFALAQDNVATILEKLHQNFFPEIEYSIVLPGSTIPEWFQHPSIGSSVTIELPPNWHNKDFLGFALCSVFSLEEDEIIQGPGQICCKFKFREGPYLSSSISWTHSGDRVVETDHIWLVYQPGAKLMISKTSSLNKFKKITAYFSLSGASHVMKNCGIHLIYAQDKKVNHQTRYTSAKRSSYRSGYFRLEETQPTKRLRGGENYEEGSHA</sequence>
<dbReference type="GO" id="GO:0005737">
    <property type="term" value="C:cytoplasm"/>
    <property type="evidence" value="ECO:0007669"/>
    <property type="project" value="UniProtKB-SubCell"/>
</dbReference>
<dbReference type="PROSITE" id="PS50104">
    <property type="entry name" value="TIR"/>
    <property type="match status" value="1"/>
</dbReference>
<evidence type="ECO:0000313" key="14">
    <source>
        <dbReference type="EMBL" id="RVW64083.1"/>
    </source>
</evidence>
<dbReference type="Pfam" id="PF23282">
    <property type="entry name" value="WHD_ROQ1"/>
    <property type="match status" value="1"/>
</dbReference>
<evidence type="ECO:0000256" key="10">
    <source>
        <dbReference type="ARBA" id="ARBA00023242"/>
    </source>
</evidence>
<dbReference type="SUPFAM" id="SSF52200">
    <property type="entry name" value="Toll/Interleukin receptor TIR domain"/>
    <property type="match status" value="1"/>
</dbReference>
<dbReference type="GO" id="GO:0061809">
    <property type="term" value="F:NAD+ nucleosidase activity, cyclic ADP-ribose generating"/>
    <property type="evidence" value="ECO:0007669"/>
    <property type="project" value="UniProtKB-EC"/>
</dbReference>
<evidence type="ECO:0000256" key="5">
    <source>
        <dbReference type="ARBA" id="ARBA00022614"/>
    </source>
</evidence>
<dbReference type="InterPro" id="IPR058192">
    <property type="entry name" value="WHD_ROQ1-like"/>
</dbReference>
<comment type="catalytic activity">
    <reaction evidence="11">
        <text>NAD(+) + H2O = ADP-D-ribose + nicotinamide + H(+)</text>
        <dbReference type="Rhea" id="RHEA:16301"/>
        <dbReference type="ChEBI" id="CHEBI:15377"/>
        <dbReference type="ChEBI" id="CHEBI:15378"/>
        <dbReference type="ChEBI" id="CHEBI:17154"/>
        <dbReference type="ChEBI" id="CHEBI:57540"/>
        <dbReference type="ChEBI" id="CHEBI:57967"/>
        <dbReference type="EC" id="3.2.2.6"/>
    </reaction>
    <physiologicalReaction direction="left-to-right" evidence="11">
        <dbReference type="Rhea" id="RHEA:16302"/>
    </physiologicalReaction>
</comment>
<dbReference type="Pfam" id="PF00560">
    <property type="entry name" value="LRR_1"/>
    <property type="match status" value="2"/>
</dbReference>
<evidence type="ECO:0000256" key="6">
    <source>
        <dbReference type="ARBA" id="ARBA00022737"/>
    </source>
</evidence>
<dbReference type="Gene3D" id="3.40.50.300">
    <property type="entry name" value="P-loop containing nucleotide triphosphate hydrolases"/>
    <property type="match status" value="1"/>
</dbReference>
<keyword evidence="10" id="KW-0539">Nucleus</keyword>
<dbReference type="FunFam" id="3.40.50.10140:FF:000007">
    <property type="entry name" value="Disease resistance protein (TIR-NBS-LRR class)"/>
    <property type="match status" value="1"/>
</dbReference>
<evidence type="ECO:0000256" key="3">
    <source>
        <dbReference type="ARBA" id="ARBA00011982"/>
    </source>
</evidence>
<keyword evidence="5" id="KW-0433">Leucine-rich repeat</keyword>
<dbReference type="Gene3D" id="3.40.50.10140">
    <property type="entry name" value="Toll/interleukin-1 receptor homology (TIR) domain"/>
    <property type="match status" value="1"/>
</dbReference>
<evidence type="ECO:0000256" key="12">
    <source>
        <dbReference type="ARBA" id="ARBA00061488"/>
    </source>
</evidence>
<dbReference type="Pfam" id="PF23598">
    <property type="entry name" value="LRR_14"/>
    <property type="match status" value="1"/>
</dbReference>
<dbReference type="GO" id="GO:0007165">
    <property type="term" value="P:signal transduction"/>
    <property type="evidence" value="ECO:0007669"/>
    <property type="project" value="InterPro"/>
</dbReference>
<evidence type="ECO:0000256" key="9">
    <source>
        <dbReference type="ARBA" id="ARBA00023027"/>
    </source>
</evidence>
<evidence type="ECO:0000256" key="7">
    <source>
        <dbReference type="ARBA" id="ARBA00022801"/>
    </source>
</evidence>
<dbReference type="PANTHER" id="PTHR11017:SF570">
    <property type="entry name" value="DISEASE RESISTANCE PROTEIN (TIR-NBS CLASS)-RELATED"/>
    <property type="match status" value="1"/>
</dbReference>
<dbReference type="InterPro" id="IPR035897">
    <property type="entry name" value="Toll_tir_struct_dom_sf"/>
</dbReference>
<dbReference type="PANTHER" id="PTHR11017">
    <property type="entry name" value="LEUCINE-RICH REPEAT-CONTAINING PROTEIN"/>
    <property type="match status" value="1"/>
</dbReference>
<gene>
    <name evidence="14" type="primary">N_274</name>
    <name evidence="14" type="ORF">CK203_051068</name>
</gene>
<dbReference type="EC" id="3.2.2.6" evidence="3"/>
<dbReference type="InterPro" id="IPR042197">
    <property type="entry name" value="Apaf_helical"/>
</dbReference>
<dbReference type="PRINTS" id="PR00364">
    <property type="entry name" value="DISEASERSIST"/>
</dbReference>
<dbReference type="InterPro" id="IPR003591">
    <property type="entry name" value="Leu-rich_rpt_typical-subtyp"/>
</dbReference>
<comment type="subcellular location">
    <subcellularLocation>
        <location evidence="2">Cytoplasm</location>
    </subcellularLocation>
    <subcellularLocation>
        <location evidence="1">Nucleus</location>
    </subcellularLocation>
</comment>
<accession>A0A438FVU5</accession>
<evidence type="ECO:0000256" key="1">
    <source>
        <dbReference type="ARBA" id="ARBA00004123"/>
    </source>
</evidence>
<dbReference type="InterPro" id="IPR001611">
    <property type="entry name" value="Leu-rich_rpt"/>
</dbReference>
<dbReference type="GO" id="GO:0005634">
    <property type="term" value="C:nucleus"/>
    <property type="evidence" value="ECO:0007669"/>
    <property type="project" value="UniProtKB-SubCell"/>
</dbReference>
<dbReference type="GO" id="GO:0043068">
    <property type="term" value="P:positive regulation of programmed cell death"/>
    <property type="evidence" value="ECO:0007669"/>
    <property type="project" value="UniProtKB-ARBA"/>
</dbReference>
<evidence type="ECO:0000313" key="15">
    <source>
        <dbReference type="Proteomes" id="UP000288805"/>
    </source>
</evidence>
<dbReference type="SUPFAM" id="SSF52540">
    <property type="entry name" value="P-loop containing nucleoside triphosphate hydrolases"/>
    <property type="match status" value="1"/>
</dbReference>
<dbReference type="InterPro" id="IPR055414">
    <property type="entry name" value="LRR_R13L4/SHOC2-like"/>
</dbReference>
<evidence type="ECO:0000256" key="11">
    <source>
        <dbReference type="ARBA" id="ARBA00047304"/>
    </source>
</evidence>
<dbReference type="InterPro" id="IPR000157">
    <property type="entry name" value="TIR_dom"/>
</dbReference>
<comment type="similarity">
    <text evidence="12">Belongs to the disease resistance TIR-NB-LRR family.</text>
</comment>
<organism evidence="14 15">
    <name type="scientific">Vitis vinifera</name>
    <name type="common">Grape</name>
    <dbReference type="NCBI Taxonomy" id="29760"/>
    <lineage>
        <taxon>Eukaryota</taxon>
        <taxon>Viridiplantae</taxon>
        <taxon>Streptophyta</taxon>
        <taxon>Embryophyta</taxon>
        <taxon>Tracheophyta</taxon>
        <taxon>Spermatophyta</taxon>
        <taxon>Magnoliopsida</taxon>
        <taxon>eudicotyledons</taxon>
        <taxon>Gunneridae</taxon>
        <taxon>Pentapetalae</taxon>
        <taxon>rosids</taxon>
        <taxon>Vitales</taxon>
        <taxon>Vitaceae</taxon>
        <taxon>Viteae</taxon>
        <taxon>Vitis</taxon>
    </lineage>
</organism>
<comment type="caution">
    <text evidence="14">The sequence shown here is derived from an EMBL/GenBank/DDBJ whole genome shotgun (WGS) entry which is preliminary data.</text>
</comment>
<dbReference type="InterPro" id="IPR002182">
    <property type="entry name" value="NB-ARC"/>
</dbReference>
<keyword evidence="6" id="KW-0677">Repeat</keyword>
<protein>
    <recommendedName>
        <fullName evidence="3">ADP-ribosyl cyclase/cyclic ADP-ribose hydrolase</fullName>
        <ecNumber evidence="3">3.2.2.6</ecNumber>
    </recommendedName>
</protein>
<dbReference type="SUPFAM" id="SSF52058">
    <property type="entry name" value="L domain-like"/>
    <property type="match status" value="1"/>
</dbReference>
<dbReference type="InterPro" id="IPR058546">
    <property type="entry name" value="RPS4B/Roq1-like_LRR"/>
</dbReference>
<dbReference type="SUPFAM" id="SSF52047">
    <property type="entry name" value="RNI-like"/>
    <property type="match status" value="1"/>
</dbReference>
<dbReference type="AlphaFoldDB" id="A0A438FVU5"/>
<proteinExistence type="inferred from homology"/>
<dbReference type="InterPro" id="IPR027417">
    <property type="entry name" value="P-loop_NTPase"/>
</dbReference>
<dbReference type="Pfam" id="PF23286">
    <property type="entry name" value="LRR_13"/>
    <property type="match status" value="1"/>
</dbReference>
<evidence type="ECO:0000256" key="4">
    <source>
        <dbReference type="ARBA" id="ARBA00022490"/>
    </source>
</evidence>
<name>A0A438FVU5_VITVI</name>
<dbReference type="InterPro" id="IPR044974">
    <property type="entry name" value="Disease_R_plants"/>
</dbReference>
<dbReference type="GO" id="GO:0050832">
    <property type="term" value="P:defense response to fungus"/>
    <property type="evidence" value="ECO:0007669"/>
    <property type="project" value="UniProtKB-ARBA"/>
</dbReference>
<dbReference type="InterPro" id="IPR045344">
    <property type="entry name" value="C-JID"/>
</dbReference>
<dbReference type="FunFam" id="3.80.10.10:FF:000386">
    <property type="entry name" value="Disease resistance protein RPS4"/>
    <property type="match status" value="1"/>
</dbReference>
<feature type="domain" description="TIR" evidence="13">
    <location>
        <begin position="19"/>
        <end position="182"/>
    </location>
</feature>
<dbReference type="Proteomes" id="UP000288805">
    <property type="component" value="Unassembled WGS sequence"/>
</dbReference>
<evidence type="ECO:0000256" key="2">
    <source>
        <dbReference type="ARBA" id="ARBA00004496"/>
    </source>
</evidence>
<dbReference type="Pfam" id="PF00931">
    <property type="entry name" value="NB-ARC"/>
    <property type="match status" value="1"/>
</dbReference>
<dbReference type="Pfam" id="PF20160">
    <property type="entry name" value="C-JID"/>
    <property type="match status" value="1"/>
</dbReference>
<evidence type="ECO:0000256" key="8">
    <source>
        <dbReference type="ARBA" id="ARBA00022821"/>
    </source>
</evidence>
<dbReference type="GO" id="GO:0043531">
    <property type="term" value="F:ADP binding"/>
    <property type="evidence" value="ECO:0007669"/>
    <property type="project" value="InterPro"/>
</dbReference>
<keyword evidence="8" id="KW-0611">Plant defense</keyword>
<dbReference type="InterPro" id="IPR032675">
    <property type="entry name" value="LRR_dom_sf"/>
</dbReference>
<evidence type="ECO:0000259" key="13">
    <source>
        <dbReference type="PROSITE" id="PS50104"/>
    </source>
</evidence>
<keyword evidence="9" id="KW-0520">NAD</keyword>
<dbReference type="Gene3D" id="3.80.10.10">
    <property type="entry name" value="Ribonuclease Inhibitor"/>
    <property type="match status" value="3"/>
</dbReference>
<keyword evidence="7" id="KW-0378">Hydrolase</keyword>
<reference evidence="14 15" key="1">
    <citation type="journal article" date="2018" name="PLoS Genet.">
        <title>Population sequencing reveals clonal diversity and ancestral inbreeding in the grapevine cultivar Chardonnay.</title>
        <authorList>
            <person name="Roach M.J."/>
            <person name="Johnson D.L."/>
            <person name="Bohlmann J."/>
            <person name="van Vuuren H.J."/>
            <person name="Jones S.J."/>
            <person name="Pretorius I.S."/>
            <person name="Schmidt S.A."/>
            <person name="Borneman A.R."/>
        </authorList>
    </citation>
    <scope>NUCLEOTIDE SEQUENCE [LARGE SCALE GENOMIC DNA]</scope>
    <source>
        <strain evidence="15">cv. Chardonnay</strain>
        <tissue evidence="14">Leaf</tissue>
    </source>
</reference>